<name>A0A6I3IAZ2_9MICO</name>
<dbReference type="Pfam" id="PF01256">
    <property type="entry name" value="Carb_kinase"/>
    <property type="match status" value="1"/>
</dbReference>
<dbReference type="InterPro" id="IPR029056">
    <property type="entry name" value="Ribokinase-like"/>
</dbReference>
<evidence type="ECO:0000313" key="8">
    <source>
        <dbReference type="EMBL" id="MTB70857.1"/>
    </source>
</evidence>
<sequence>MSRRPEVVSSGLLREWQLPGDGGDKESNGRVLVVGGNVRMPGGVMLAAEAALRAGAGKLQIATVEPLAVPMGMAIPEAYVAGLAADDDGNLAPGTADEIVELAEGCAAVLLDPGIMSPDAAVALLERVVPRLDVPVVIDALGMAYLTEHADGVKHLDGRVILSPNAAELAQTLDEDEDAVSEDPLGAALRLSRRAGAVVVSGASTTYVTTPGTRATADLWAVQTGGQGMAVSGSGDVKAGMLVGLLGRGAEPAQAGVWGAYVHGRAGERLVAVHGRRGFLARELLAEIPRALAELEG</sequence>
<comment type="caution">
    <text evidence="8">The sequence shown here is derived from an EMBL/GenBank/DDBJ whole genome shotgun (WGS) entry which is preliminary data.</text>
</comment>
<keyword evidence="5 6" id="KW-0456">Lyase</keyword>
<evidence type="ECO:0000256" key="4">
    <source>
        <dbReference type="ARBA" id="ARBA00023027"/>
    </source>
</evidence>
<feature type="binding site" evidence="6">
    <location>
        <position position="236"/>
    </location>
    <ligand>
        <name>(6S)-NADPHX</name>
        <dbReference type="ChEBI" id="CHEBI:64076"/>
    </ligand>
</feature>
<keyword evidence="3 6" id="KW-0521">NADP</keyword>
<dbReference type="GO" id="GO:0046496">
    <property type="term" value="P:nicotinamide nucleotide metabolic process"/>
    <property type="evidence" value="ECO:0007669"/>
    <property type="project" value="UniProtKB-UniRule"/>
</dbReference>
<comment type="catalytic activity">
    <reaction evidence="6">
        <text>(6S)-NADHX + ADP = AMP + phosphate + NADH + H(+)</text>
        <dbReference type="Rhea" id="RHEA:32223"/>
        <dbReference type="ChEBI" id="CHEBI:15378"/>
        <dbReference type="ChEBI" id="CHEBI:43474"/>
        <dbReference type="ChEBI" id="CHEBI:57945"/>
        <dbReference type="ChEBI" id="CHEBI:64074"/>
        <dbReference type="ChEBI" id="CHEBI:456215"/>
        <dbReference type="ChEBI" id="CHEBI:456216"/>
        <dbReference type="EC" id="4.2.1.136"/>
    </reaction>
</comment>
<dbReference type="HAMAP" id="MF_01965">
    <property type="entry name" value="NADHX_dehydratase"/>
    <property type="match status" value="1"/>
</dbReference>
<keyword evidence="4 6" id="KW-0520">NAD</keyword>
<accession>A0A6I3IAZ2</accession>
<evidence type="ECO:0000313" key="9">
    <source>
        <dbReference type="Proteomes" id="UP000431092"/>
    </source>
</evidence>
<evidence type="ECO:0000259" key="7">
    <source>
        <dbReference type="PROSITE" id="PS51383"/>
    </source>
</evidence>
<dbReference type="GO" id="GO:0052856">
    <property type="term" value="F:NAD(P)HX epimerase activity"/>
    <property type="evidence" value="ECO:0007669"/>
    <property type="project" value="TreeGrafter"/>
</dbReference>
<dbReference type="GO" id="GO:0110051">
    <property type="term" value="P:metabolite repair"/>
    <property type="evidence" value="ECO:0007669"/>
    <property type="project" value="TreeGrafter"/>
</dbReference>
<feature type="domain" description="YjeF C-terminal" evidence="7">
    <location>
        <begin position="8"/>
        <end position="295"/>
    </location>
</feature>
<gene>
    <name evidence="6" type="primary">nnrD</name>
    <name evidence="8" type="ORF">GGG17_02480</name>
</gene>
<evidence type="ECO:0000256" key="3">
    <source>
        <dbReference type="ARBA" id="ARBA00022857"/>
    </source>
</evidence>
<reference evidence="8 9" key="1">
    <citation type="submission" date="2019-11" db="EMBL/GenBank/DDBJ databases">
        <title>Whole genome sequencing identifies a novel species of the genus Arsenicicoccus isolated from human blood.</title>
        <authorList>
            <person name="Jeong J.H."/>
            <person name="Kweon O.J."/>
            <person name="Kim H.R."/>
            <person name="Kim T.-H."/>
            <person name="Ha S.-M."/>
            <person name="Lee M.-K."/>
        </authorList>
    </citation>
    <scope>NUCLEOTIDE SEQUENCE [LARGE SCALE GENOMIC DNA]</scope>
    <source>
        <strain evidence="8 9">MKL-02</strain>
    </source>
</reference>
<feature type="binding site" evidence="6">
    <location>
        <position position="235"/>
    </location>
    <ligand>
        <name>AMP</name>
        <dbReference type="ChEBI" id="CHEBI:456215"/>
    </ligand>
</feature>
<dbReference type="SUPFAM" id="SSF53613">
    <property type="entry name" value="Ribokinase-like"/>
    <property type="match status" value="1"/>
</dbReference>
<dbReference type="RefSeq" id="WP_311966370.1">
    <property type="nucleotide sequence ID" value="NZ_WLVL01000007.1"/>
</dbReference>
<comment type="similarity">
    <text evidence="6">Belongs to the NnrD/CARKD family.</text>
</comment>
<organism evidence="8 9">
    <name type="scientific">Arsenicicoccus cauae</name>
    <dbReference type="NCBI Taxonomy" id="2663847"/>
    <lineage>
        <taxon>Bacteria</taxon>
        <taxon>Bacillati</taxon>
        <taxon>Actinomycetota</taxon>
        <taxon>Actinomycetes</taxon>
        <taxon>Micrococcales</taxon>
        <taxon>Intrasporangiaceae</taxon>
        <taxon>Arsenicicoccus</taxon>
    </lineage>
</organism>
<dbReference type="PROSITE" id="PS51383">
    <property type="entry name" value="YJEF_C_3"/>
    <property type="match status" value="1"/>
</dbReference>
<dbReference type="PANTHER" id="PTHR12592:SF0">
    <property type="entry name" value="ATP-DEPENDENT (S)-NAD(P)H-HYDRATE DEHYDRATASE"/>
    <property type="match status" value="1"/>
</dbReference>
<dbReference type="EC" id="4.2.1.136" evidence="6"/>
<dbReference type="Gene3D" id="3.40.1190.20">
    <property type="match status" value="1"/>
</dbReference>
<keyword evidence="1 6" id="KW-0547">Nucleotide-binding</keyword>
<comment type="function">
    <text evidence="6">Catalyzes the dehydration of the S-form of NAD(P)HX at the expense of ADP, which is converted to AMP. Together with NAD(P)HX epimerase, which catalyzes the epimerization of the S- and R-forms, the enzyme allows the repair of both epimers of NAD(P)HX, a damaged form of NAD(P)H that is a result of enzymatic or heat-dependent hydration.</text>
</comment>
<keyword evidence="2 6" id="KW-0067">ATP-binding</keyword>
<comment type="subunit">
    <text evidence="6">Homotetramer.</text>
</comment>
<evidence type="ECO:0000256" key="1">
    <source>
        <dbReference type="ARBA" id="ARBA00022741"/>
    </source>
</evidence>
<dbReference type="CDD" id="cd01171">
    <property type="entry name" value="YXKO-related"/>
    <property type="match status" value="1"/>
</dbReference>
<dbReference type="AlphaFoldDB" id="A0A6I3IAZ2"/>
<comment type="caution">
    <text evidence="6">Lacks conserved residue(s) required for the propagation of feature annotation.</text>
</comment>
<feature type="binding site" evidence="6">
    <location>
        <position position="114"/>
    </location>
    <ligand>
        <name>(6S)-NADPHX</name>
        <dbReference type="ChEBI" id="CHEBI:64076"/>
    </ligand>
</feature>
<comment type="catalytic activity">
    <reaction evidence="6">
        <text>(6S)-NADPHX + ADP = AMP + phosphate + NADPH + H(+)</text>
        <dbReference type="Rhea" id="RHEA:32235"/>
        <dbReference type="ChEBI" id="CHEBI:15378"/>
        <dbReference type="ChEBI" id="CHEBI:43474"/>
        <dbReference type="ChEBI" id="CHEBI:57783"/>
        <dbReference type="ChEBI" id="CHEBI:64076"/>
        <dbReference type="ChEBI" id="CHEBI:456215"/>
        <dbReference type="ChEBI" id="CHEBI:456216"/>
        <dbReference type="EC" id="4.2.1.136"/>
    </reaction>
</comment>
<proteinExistence type="inferred from homology"/>
<dbReference type="PANTHER" id="PTHR12592">
    <property type="entry name" value="ATP-DEPENDENT (S)-NAD(P)H-HYDRATE DEHYDRATASE FAMILY MEMBER"/>
    <property type="match status" value="1"/>
</dbReference>
<keyword evidence="9" id="KW-1185">Reference proteome</keyword>
<evidence type="ECO:0000256" key="5">
    <source>
        <dbReference type="ARBA" id="ARBA00023239"/>
    </source>
</evidence>
<protein>
    <recommendedName>
        <fullName evidence="6">ADP-dependent (S)-NAD(P)H-hydrate dehydratase</fullName>
        <ecNumber evidence="6">4.2.1.136</ecNumber>
    </recommendedName>
    <alternativeName>
        <fullName evidence="6">ADP-dependent NAD(P)HX dehydratase</fullName>
    </alternativeName>
</protein>
<dbReference type="InterPro" id="IPR000631">
    <property type="entry name" value="CARKD"/>
</dbReference>
<dbReference type="EMBL" id="WLVL01000007">
    <property type="protein sequence ID" value="MTB70857.1"/>
    <property type="molecule type" value="Genomic_DNA"/>
</dbReference>
<comment type="cofactor">
    <cofactor evidence="6">
        <name>Mg(2+)</name>
        <dbReference type="ChEBI" id="CHEBI:18420"/>
    </cofactor>
</comment>
<evidence type="ECO:0000256" key="2">
    <source>
        <dbReference type="ARBA" id="ARBA00022840"/>
    </source>
</evidence>
<dbReference type="GO" id="GO:0005524">
    <property type="term" value="F:ATP binding"/>
    <property type="evidence" value="ECO:0007669"/>
    <property type="project" value="UniProtKB-KW"/>
</dbReference>
<evidence type="ECO:0000256" key="6">
    <source>
        <dbReference type="HAMAP-Rule" id="MF_01965"/>
    </source>
</evidence>
<dbReference type="Proteomes" id="UP000431092">
    <property type="component" value="Unassembled WGS sequence"/>
</dbReference>
<dbReference type="NCBIfam" id="TIGR00196">
    <property type="entry name" value="yjeF_cterm"/>
    <property type="match status" value="1"/>
</dbReference>
<dbReference type="GO" id="GO:0052855">
    <property type="term" value="F:ADP-dependent NAD(P)H-hydrate dehydratase activity"/>
    <property type="evidence" value="ECO:0007669"/>
    <property type="project" value="UniProtKB-UniRule"/>
</dbReference>